<dbReference type="Proteomes" id="UP000011885">
    <property type="component" value="Unassembled WGS sequence"/>
</dbReference>
<gene>
    <name evidence="1" type="ORF">RSSM_00990</name>
</gene>
<name>M5U8F9_9BACT</name>
<keyword evidence="2" id="KW-1185">Reference proteome</keyword>
<dbReference type="EMBL" id="ANOH01000080">
    <property type="protein sequence ID" value="EMI57569.1"/>
    <property type="molecule type" value="Genomic_DNA"/>
</dbReference>
<proteinExistence type="predicted"/>
<organism evidence="1 2">
    <name type="scientific">Rhodopirellula sallentina SM41</name>
    <dbReference type="NCBI Taxonomy" id="1263870"/>
    <lineage>
        <taxon>Bacteria</taxon>
        <taxon>Pseudomonadati</taxon>
        <taxon>Planctomycetota</taxon>
        <taxon>Planctomycetia</taxon>
        <taxon>Pirellulales</taxon>
        <taxon>Pirellulaceae</taxon>
        <taxon>Rhodopirellula</taxon>
    </lineage>
</organism>
<evidence type="ECO:0000313" key="1">
    <source>
        <dbReference type="EMBL" id="EMI57569.1"/>
    </source>
</evidence>
<dbReference type="AlphaFoldDB" id="M5U8F9"/>
<accession>M5U8F9</accession>
<protein>
    <submittedName>
        <fullName evidence="1">Uncharacterized protein</fullName>
    </submittedName>
</protein>
<reference evidence="1 2" key="1">
    <citation type="journal article" date="2013" name="Mar. Genomics">
        <title>Expression of sulfatases in Rhodopirellula baltica and the diversity of sulfatases in the genus Rhodopirellula.</title>
        <authorList>
            <person name="Wegner C.E."/>
            <person name="Richter-Heitmann T."/>
            <person name="Klindworth A."/>
            <person name="Klockow C."/>
            <person name="Richter M."/>
            <person name="Achstetter T."/>
            <person name="Glockner F.O."/>
            <person name="Harder J."/>
        </authorList>
    </citation>
    <scope>NUCLEOTIDE SEQUENCE [LARGE SCALE GENOMIC DNA]</scope>
    <source>
        <strain evidence="1 2">SM41</strain>
    </source>
</reference>
<comment type="caution">
    <text evidence="1">The sequence shown here is derived from an EMBL/GenBank/DDBJ whole genome shotgun (WGS) entry which is preliminary data.</text>
</comment>
<evidence type="ECO:0000313" key="2">
    <source>
        <dbReference type="Proteomes" id="UP000011885"/>
    </source>
</evidence>
<sequence>MFLPAKFISLYAIENVGVTNPRSEAAEDYLAVRSANVRSFWRSFLEQASTQACRCRVSFHVDLLLANRVACVRASILVRGFTVSIASRSVARLCFIGFIIQFGLIDVSYSRT</sequence>